<dbReference type="Proteomes" id="UP000504615">
    <property type="component" value="Unplaced"/>
</dbReference>
<gene>
    <name evidence="6 7 8" type="primary">LOC105432339</name>
</gene>
<evidence type="ECO:0000256" key="3">
    <source>
        <dbReference type="ARBA" id="ARBA00029631"/>
    </source>
</evidence>
<dbReference type="GO" id="GO:0000266">
    <property type="term" value="P:mitochondrial fission"/>
    <property type="evidence" value="ECO:0007669"/>
    <property type="project" value="TreeGrafter"/>
</dbReference>
<keyword evidence="4" id="KW-1133">Transmembrane helix</keyword>
<evidence type="ECO:0000313" key="5">
    <source>
        <dbReference type="Proteomes" id="UP000504615"/>
    </source>
</evidence>
<keyword evidence="4" id="KW-0812">Transmembrane</keyword>
<evidence type="ECO:0000256" key="2">
    <source>
        <dbReference type="ARBA" id="ARBA00017835"/>
    </source>
</evidence>
<evidence type="ECO:0000313" key="6">
    <source>
        <dbReference type="RefSeq" id="XP_011645416.1"/>
    </source>
</evidence>
<keyword evidence="5" id="KW-1185">Reference proteome</keyword>
<dbReference type="RefSeq" id="XP_011645432.1">
    <property type="nucleotide sequence ID" value="XM_011647130.1"/>
</dbReference>
<dbReference type="InterPro" id="IPR019560">
    <property type="entry name" value="Mitochondrial_18_kDa_protein"/>
</dbReference>
<dbReference type="KEGG" id="pbar:105432339"/>
<evidence type="ECO:0000256" key="4">
    <source>
        <dbReference type="SAM" id="Phobius"/>
    </source>
</evidence>
<protein>
    <recommendedName>
        <fullName evidence="2">Mitochondrial fission process protein 1</fullName>
    </recommendedName>
    <alternativeName>
        <fullName evidence="3">Mitochondrial 18 kDa protein</fullName>
    </alternativeName>
</protein>
<dbReference type="AlphaFoldDB" id="A0A6I9WZ52"/>
<sequence length="165" mass="18597">MNNRKEVDLYRDTYVRYLGYANEVGEAFRSLVPKSIVWFSYALSSGYVLADTVHKGAKVYQTDTTSQKTKNVLLSTSDTLIWQAFASVIIPGFTINRICAAVQFAQRKSTRAAWKKPWIPTLIGLASIPFIIHPIDHAVEGAMDVTYRKRTGYHPKGPLYGVKHD</sequence>
<evidence type="ECO:0000256" key="1">
    <source>
        <dbReference type="ARBA" id="ARBA00009224"/>
    </source>
</evidence>
<accession>A0A6I9WZ52</accession>
<dbReference type="GeneID" id="105432339"/>
<feature type="transmembrane region" description="Helical" evidence="4">
    <location>
        <begin position="80"/>
        <end position="105"/>
    </location>
</feature>
<organism evidence="5 6">
    <name type="scientific">Pogonomyrmex barbatus</name>
    <name type="common">red harvester ant</name>
    <dbReference type="NCBI Taxonomy" id="144034"/>
    <lineage>
        <taxon>Eukaryota</taxon>
        <taxon>Metazoa</taxon>
        <taxon>Ecdysozoa</taxon>
        <taxon>Arthropoda</taxon>
        <taxon>Hexapoda</taxon>
        <taxon>Insecta</taxon>
        <taxon>Pterygota</taxon>
        <taxon>Neoptera</taxon>
        <taxon>Endopterygota</taxon>
        <taxon>Hymenoptera</taxon>
        <taxon>Apocrita</taxon>
        <taxon>Aculeata</taxon>
        <taxon>Formicoidea</taxon>
        <taxon>Formicidae</taxon>
        <taxon>Myrmicinae</taxon>
        <taxon>Pogonomyrmex</taxon>
    </lineage>
</organism>
<evidence type="ECO:0000313" key="7">
    <source>
        <dbReference type="RefSeq" id="XP_011645424.1"/>
    </source>
</evidence>
<dbReference type="RefSeq" id="XP_011645416.1">
    <property type="nucleotide sequence ID" value="XM_011647114.1"/>
</dbReference>
<dbReference type="RefSeq" id="XP_011645424.1">
    <property type="nucleotide sequence ID" value="XM_011647122.1"/>
</dbReference>
<proteinExistence type="inferred from homology"/>
<keyword evidence="4" id="KW-0472">Membrane</keyword>
<dbReference type="PANTHER" id="PTHR11001:SF2">
    <property type="entry name" value="MITOCHONDRIAL FISSION PROCESS PROTEIN 1"/>
    <property type="match status" value="1"/>
</dbReference>
<name>A0A6I9WZ52_9HYME</name>
<dbReference type="GO" id="GO:0005739">
    <property type="term" value="C:mitochondrion"/>
    <property type="evidence" value="ECO:0007669"/>
    <property type="project" value="TreeGrafter"/>
</dbReference>
<dbReference type="Pfam" id="PF10558">
    <property type="entry name" value="MTP18"/>
    <property type="match status" value="1"/>
</dbReference>
<dbReference type="OrthoDB" id="424969at2759"/>
<evidence type="ECO:0000313" key="8">
    <source>
        <dbReference type="RefSeq" id="XP_011645432.1"/>
    </source>
</evidence>
<comment type="similarity">
    <text evidence="1">Belongs to the MTFP1 family.</text>
</comment>
<reference evidence="6 7" key="1">
    <citation type="submission" date="2025-04" db="UniProtKB">
        <authorList>
            <consortium name="RefSeq"/>
        </authorList>
    </citation>
    <scope>IDENTIFICATION</scope>
</reference>
<dbReference type="PANTHER" id="PTHR11001">
    <property type="entry name" value="MITOCHONDRIAL FISSION PROCESS PROTEIN 1"/>
    <property type="match status" value="1"/>
</dbReference>